<reference evidence="9 10" key="1">
    <citation type="submission" date="2018-08" db="EMBL/GenBank/DDBJ databases">
        <title>Genomic Encyclopedia of Archaeal and Bacterial Type Strains, Phase II (KMG-II): from individual species to whole genera.</title>
        <authorList>
            <person name="Goeker M."/>
        </authorList>
    </citation>
    <scope>NUCLEOTIDE SEQUENCE [LARGE SCALE GENOMIC DNA]</scope>
    <source>
        <strain evidence="9 10">ATCC 27112</strain>
    </source>
</reference>
<dbReference type="PANTHER" id="PTHR21600">
    <property type="entry name" value="MITOCHONDRIAL RNA PSEUDOURIDINE SYNTHASE"/>
    <property type="match status" value="1"/>
</dbReference>
<dbReference type="InterPro" id="IPR006145">
    <property type="entry name" value="PsdUridine_synth_RsuA/RluA"/>
</dbReference>
<dbReference type="InterPro" id="IPR020103">
    <property type="entry name" value="PsdUridine_synth_cat_dom_sf"/>
</dbReference>
<evidence type="ECO:0000256" key="4">
    <source>
        <dbReference type="ARBA" id="ARBA00023235"/>
    </source>
</evidence>
<evidence type="ECO:0000256" key="3">
    <source>
        <dbReference type="ARBA" id="ARBA00022884"/>
    </source>
</evidence>
<dbReference type="AlphaFoldDB" id="A0A397QYA4"/>
<dbReference type="Gene3D" id="3.10.290.10">
    <property type="entry name" value="RNA-binding S4 domain"/>
    <property type="match status" value="1"/>
</dbReference>
<evidence type="ECO:0000256" key="7">
    <source>
        <dbReference type="RuleBase" id="RU362028"/>
    </source>
</evidence>
<evidence type="ECO:0000256" key="1">
    <source>
        <dbReference type="ARBA" id="ARBA00000073"/>
    </source>
</evidence>
<protein>
    <recommendedName>
        <fullName evidence="7">Pseudouridine synthase</fullName>
        <ecNumber evidence="7">5.4.99.-</ecNumber>
    </recommendedName>
</protein>
<dbReference type="GO" id="GO:0003723">
    <property type="term" value="F:RNA binding"/>
    <property type="evidence" value="ECO:0007669"/>
    <property type="project" value="UniProtKB-KW"/>
</dbReference>
<dbReference type="InParanoid" id="A0A397QYA4"/>
<dbReference type="SUPFAM" id="SSF55174">
    <property type="entry name" value="Alpha-L RNA-binding motif"/>
    <property type="match status" value="1"/>
</dbReference>
<feature type="domain" description="RNA-binding S4" evidence="8">
    <location>
        <begin position="13"/>
        <end position="77"/>
    </location>
</feature>
<evidence type="ECO:0000259" key="8">
    <source>
        <dbReference type="SMART" id="SM00363"/>
    </source>
</evidence>
<evidence type="ECO:0000313" key="10">
    <source>
        <dbReference type="Proteomes" id="UP000266506"/>
    </source>
</evidence>
<dbReference type="SUPFAM" id="SSF55120">
    <property type="entry name" value="Pseudouridine synthase"/>
    <property type="match status" value="1"/>
</dbReference>
<dbReference type="InterPro" id="IPR006224">
    <property type="entry name" value="PsdUridine_synth_RluA-like_CS"/>
</dbReference>
<proteinExistence type="inferred from homology"/>
<dbReference type="Pfam" id="PF01479">
    <property type="entry name" value="S4"/>
    <property type="match status" value="1"/>
</dbReference>
<keyword evidence="3 6" id="KW-0694">RNA-binding</keyword>
<dbReference type="SMART" id="SM00363">
    <property type="entry name" value="S4"/>
    <property type="match status" value="1"/>
</dbReference>
<organism evidence="9 10">
    <name type="scientific">Anaeroplasma bactoclasticum</name>
    <dbReference type="NCBI Taxonomy" id="2088"/>
    <lineage>
        <taxon>Bacteria</taxon>
        <taxon>Bacillati</taxon>
        <taxon>Mycoplasmatota</taxon>
        <taxon>Mollicutes</taxon>
        <taxon>Anaeroplasmatales</taxon>
        <taxon>Anaeroplasmataceae</taxon>
        <taxon>Anaeroplasma</taxon>
    </lineage>
</organism>
<comment type="function">
    <text evidence="7">Responsible for synthesis of pseudouridine from uracil.</text>
</comment>
<dbReference type="EMBL" id="QXEV01000029">
    <property type="protein sequence ID" value="RIA64915.1"/>
    <property type="molecule type" value="Genomic_DNA"/>
</dbReference>
<dbReference type="CDD" id="cd02869">
    <property type="entry name" value="PseudoU_synth_RluA_like"/>
    <property type="match status" value="1"/>
</dbReference>
<keyword evidence="4 7" id="KW-0413">Isomerase</keyword>
<sequence>MDITVKEANHENLRLDKVLVDLIPDKTRTYILKMIEEEKILCNGKPFKPSQKAVLGDVITILDIEPKPLEVKAENLNLDIVYEDNDVAIVNKPKGMVVHPGAGNYEQTLVNGLLYELDDLSEINGVIRPGIVHRIDKDTTGLLMIAKNDKASLSLTEQLKNHSCKRRYVALVYGEFSEKKGRINAPIARSKEDRKKMAVDKNGKEAITNFTVLRRFKGYTLIECALETGRTHQIRVHLEYIGHPLVGDQTYGRRKVIGDKGQFLHAKTIGFIHPTTGEWMEFDSEIPSYMEDFMNTLEEKKD</sequence>
<comment type="similarity">
    <text evidence="2 7">Belongs to the pseudouridine synthase RluA family.</text>
</comment>
<dbReference type="EC" id="5.4.99.-" evidence="7"/>
<evidence type="ECO:0000256" key="6">
    <source>
        <dbReference type="PROSITE-ProRule" id="PRU00182"/>
    </source>
</evidence>
<dbReference type="GO" id="GO:0000455">
    <property type="term" value="P:enzyme-directed rRNA pseudouridine synthesis"/>
    <property type="evidence" value="ECO:0007669"/>
    <property type="project" value="UniProtKB-ARBA"/>
</dbReference>
<gene>
    <name evidence="9" type="ORF">EI71_01745</name>
</gene>
<dbReference type="Gene3D" id="3.30.2350.10">
    <property type="entry name" value="Pseudouridine synthase"/>
    <property type="match status" value="1"/>
</dbReference>
<comment type="caution">
    <text evidence="9">The sequence shown here is derived from an EMBL/GenBank/DDBJ whole genome shotgun (WGS) entry which is preliminary data.</text>
</comment>
<dbReference type="CDD" id="cd00165">
    <property type="entry name" value="S4"/>
    <property type="match status" value="1"/>
</dbReference>
<dbReference type="NCBIfam" id="TIGR00005">
    <property type="entry name" value="rluA_subfam"/>
    <property type="match status" value="1"/>
</dbReference>
<evidence type="ECO:0000256" key="5">
    <source>
        <dbReference type="PIRSR" id="PIRSR606225-1"/>
    </source>
</evidence>
<dbReference type="PANTHER" id="PTHR21600:SF44">
    <property type="entry name" value="RIBOSOMAL LARGE SUBUNIT PSEUDOURIDINE SYNTHASE D"/>
    <property type="match status" value="1"/>
</dbReference>
<dbReference type="Pfam" id="PF00849">
    <property type="entry name" value="PseudoU_synth_2"/>
    <property type="match status" value="1"/>
</dbReference>
<dbReference type="PROSITE" id="PS50889">
    <property type="entry name" value="S4"/>
    <property type="match status" value="1"/>
</dbReference>
<dbReference type="InterPro" id="IPR002942">
    <property type="entry name" value="S4_RNA-bd"/>
</dbReference>
<evidence type="ECO:0000256" key="2">
    <source>
        <dbReference type="ARBA" id="ARBA00010876"/>
    </source>
</evidence>
<dbReference type="Proteomes" id="UP000266506">
    <property type="component" value="Unassembled WGS sequence"/>
</dbReference>
<dbReference type="FunCoup" id="A0A397QYA4">
    <property type="interactions" value="395"/>
</dbReference>
<dbReference type="InterPro" id="IPR050188">
    <property type="entry name" value="RluA_PseudoU_synthase"/>
</dbReference>
<dbReference type="PROSITE" id="PS01129">
    <property type="entry name" value="PSI_RLU"/>
    <property type="match status" value="1"/>
</dbReference>
<accession>A0A397QYA4</accession>
<name>A0A397QYA4_9MOLU</name>
<dbReference type="FunFam" id="3.30.2350.10:FF:000006">
    <property type="entry name" value="Pseudouridine synthase"/>
    <property type="match status" value="1"/>
</dbReference>
<comment type="catalytic activity">
    <reaction evidence="1 7">
        <text>a uridine in RNA = a pseudouridine in RNA</text>
        <dbReference type="Rhea" id="RHEA:48348"/>
        <dbReference type="Rhea" id="RHEA-COMP:12068"/>
        <dbReference type="Rhea" id="RHEA-COMP:12069"/>
        <dbReference type="ChEBI" id="CHEBI:65314"/>
        <dbReference type="ChEBI" id="CHEBI:65315"/>
    </reaction>
</comment>
<dbReference type="InterPro" id="IPR036986">
    <property type="entry name" value="S4_RNA-bd_sf"/>
</dbReference>
<dbReference type="GO" id="GO:0120159">
    <property type="term" value="F:rRNA pseudouridine synthase activity"/>
    <property type="evidence" value="ECO:0007669"/>
    <property type="project" value="UniProtKB-ARBA"/>
</dbReference>
<dbReference type="InterPro" id="IPR006225">
    <property type="entry name" value="PsdUridine_synth_RluC/D"/>
</dbReference>
<keyword evidence="10" id="KW-1185">Reference proteome</keyword>
<evidence type="ECO:0000313" key="9">
    <source>
        <dbReference type="EMBL" id="RIA64915.1"/>
    </source>
</evidence>
<feature type="active site" evidence="5">
    <location>
        <position position="136"/>
    </location>
</feature>